<reference evidence="2 3" key="1">
    <citation type="submission" date="2019-11" db="EMBL/GenBank/DDBJ databases">
        <title>Venatorbacter sp. nov. a predator of Campylobacter and other Gram-negative bacteria.</title>
        <authorList>
            <person name="Saeedi A."/>
            <person name="Cummings N.J."/>
            <person name="Connerton I.F."/>
            <person name="Connerton P.L."/>
        </authorList>
    </citation>
    <scope>NUCLEOTIDE SEQUENCE [LARGE SCALE GENOMIC DNA]</scope>
    <source>
        <strain evidence="2">XL5</strain>
    </source>
</reference>
<gene>
    <name evidence="2" type="ORF">GJQ55_07520</name>
</gene>
<name>A0A9X7UWR0_9GAMM</name>
<accession>A0A9X7UWR0</accession>
<dbReference type="KEGG" id="vcw:GJQ55_07520"/>
<protein>
    <submittedName>
        <fullName evidence="2">DUF45 domain-containing protein</fullName>
    </submittedName>
</protein>
<dbReference type="Gene3D" id="3.30.2010.10">
    <property type="entry name" value="Metalloproteases ('zincins'), catalytic domain"/>
    <property type="match status" value="1"/>
</dbReference>
<dbReference type="InterPro" id="IPR002725">
    <property type="entry name" value="YgjP-like_metallopeptidase"/>
</dbReference>
<dbReference type="AlphaFoldDB" id="A0A9X7UWR0"/>
<proteinExistence type="predicted"/>
<dbReference type="PANTHER" id="PTHR30399:SF1">
    <property type="entry name" value="UTP PYROPHOSPHATASE"/>
    <property type="match status" value="1"/>
</dbReference>
<dbReference type="Proteomes" id="UP000596074">
    <property type="component" value="Chromosome"/>
</dbReference>
<evidence type="ECO:0000313" key="3">
    <source>
        <dbReference type="Proteomes" id="UP000596074"/>
    </source>
</evidence>
<dbReference type="InterPro" id="IPR053136">
    <property type="entry name" value="UTP_pyrophosphatase-like"/>
</dbReference>
<dbReference type="CDD" id="cd07344">
    <property type="entry name" value="M48_yhfN_like"/>
    <property type="match status" value="1"/>
</dbReference>
<organism evidence="2 3">
    <name type="scientific">Venatoribacter cucullus</name>
    <dbReference type="NCBI Taxonomy" id="2661630"/>
    <lineage>
        <taxon>Bacteria</taxon>
        <taxon>Pseudomonadati</taxon>
        <taxon>Pseudomonadota</taxon>
        <taxon>Gammaproteobacteria</taxon>
        <taxon>Oceanospirillales</taxon>
        <taxon>Oceanospirillaceae</taxon>
        <taxon>Venatoribacter</taxon>
    </lineage>
</organism>
<dbReference type="EMBL" id="CP046056">
    <property type="protein sequence ID" value="QQD24333.1"/>
    <property type="molecule type" value="Genomic_DNA"/>
</dbReference>
<feature type="domain" description="YgjP-like metallopeptidase" evidence="1">
    <location>
        <begin position="26"/>
        <end position="227"/>
    </location>
</feature>
<dbReference type="Pfam" id="PF01863">
    <property type="entry name" value="YgjP-like"/>
    <property type="match status" value="1"/>
</dbReference>
<dbReference type="RefSeq" id="WP_228344376.1">
    <property type="nucleotide sequence ID" value="NZ_CP046056.1"/>
</dbReference>
<evidence type="ECO:0000259" key="1">
    <source>
        <dbReference type="Pfam" id="PF01863"/>
    </source>
</evidence>
<sequence length="237" mass="27969">MAELRFGELTLVLQRKAIKNLHINVLPPDGKVRVSAPLQMTDTAIRMAVISRIPWIRKQQKSFTSQPRQTEREMVNGETHYLWGKRLRLDVRERAGKHEVKVTKTKITLFVQPGTHRDNRMALLNEYYRAQMKTATAQLLEYWQPLIGVQADSWGVKRMKTKWGSCNIKAARIWLNLDLARKAPECLEFILVHELVHLHERHHNERFMTLMDKYLPDWRERRNLLNSSPLAHDSWAY</sequence>
<keyword evidence="3" id="KW-1185">Reference proteome</keyword>
<evidence type="ECO:0000313" key="2">
    <source>
        <dbReference type="EMBL" id="QQD24333.1"/>
    </source>
</evidence>
<dbReference type="PANTHER" id="PTHR30399">
    <property type="entry name" value="UNCHARACTERIZED PROTEIN YGJP"/>
    <property type="match status" value="1"/>
</dbReference>